<reference evidence="1" key="2">
    <citation type="submission" date="2025-08" db="UniProtKB">
        <authorList>
            <consortium name="RefSeq"/>
        </authorList>
    </citation>
    <scope>IDENTIFICATION</scope>
</reference>
<evidence type="ECO:0008006" key="2">
    <source>
        <dbReference type="Google" id="ProtNLM"/>
    </source>
</evidence>
<dbReference type="KEGG" id="ang:An02g00480"/>
<dbReference type="VEuPathDB" id="FungiDB:An02g00480"/>
<dbReference type="RefSeq" id="XP_059605949.1">
    <property type="nucleotide sequence ID" value="XM_059746002.1"/>
</dbReference>
<accession>A0AAJ8BY18</accession>
<proteinExistence type="predicted"/>
<dbReference type="AlphaFoldDB" id="A0AAJ8BY18"/>
<gene>
    <name evidence="1" type="ORF">An02g00480</name>
</gene>
<dbReference type="GeneID" id="84590187"/>
<organism evidence="1">
    <name type="scientific">Aspergillus niger</name>
    <dbReference type="NCBI Taxonomy" id="5061"/>
    <lineage>
        <taxon>Eukaryota</taxon>
        <taxon>Fungi</taxon>
        <taxon>Dikarya</taxon>
        <taxon>Ascomycota</taxon>
        <taxon>Pezizomycotina</taxon>
        <taxon>Eurotiomycetes</taxon>
        <taxon>Eurotiomycetidae</taxon>
        <taxon>Eurotiales</taxon>
        <taxon>Aspergillaceae</taxon>
        <taxon>Aspergillus</taxon>
        <taxon>Aspergillus subgen. Circumdati</taxon>
    </lineage>
</organism>
<reference evidence="1" key="1">
    <citation type="submission" date="2025-02" db="EMBL/GenBank/DDBJ databases">
        <authorList>
            <consortium name="NCBI Genome Project"/>
        </authorList>
    </citation>
    <scope>NUCLEOTIDE SEQUENCE</scope>
</reference>
<protein>
    <recommendedName>
        <fullName evidence="2">Secreted protein</fullName>
    </recommendedName>
</protein>
<sequence length="64" mass="7087">MEIAVAWPAIIWRCFSTSGLINAISANVIPGFQKSRNCGADANMSRDLGKFSFHRRGTRFSDPL</sequence>
<evidence type="ECO:0000313" key="1">
    <source>
        <dbReference type="RefSeq" id="XP_059605949.1"/>
    </source>
</evidence>
<name>A0AAJ8BY18_ASPNG</name>